<evidence type="ECO:0000256" key="2">
    <source>
        <dbReference type="SAM" id="Phobius"/>
    </source>
</evidence>
<dbReference type="Pfam" id="PF07245">
    <property type="entry name" value="Phlebovirus_G2"/>
    <property type="match status" value="1"/>
</dbReference>
<feature type="transmembrane region" description="Helical" evidence="2">
    <location>
        <begin position="477"/>
        <end position="494"/>
    </location>
</feature>
<keyword evidence="2" id="KW-0812">Transmembrane</keyword>
<feature type="region of interest" description="Disordered" evidence="1">
    <location>
        <begin position="1016"/>
        <end position="1107"/>
    </location>
</feature>
<keyword evidence="4" id="KW-1185">Reference proteome</keyword>
<feature type="domain" description="Phlebovirus glycoprotein G2 fusion" evidence="3">
    <location>
        <begin position="3"/>
        <end position="297"/>
    </location>
</feature>
<feature type="region of interest" description="Disordered" evidence="1">
    <location>
        <begin position="1136"/>
        <end position="1163"/>
    </location>
</feature>
<organism evidence="4 5">
    <name type="scientific">Meloidogyne incognita</name>
    <name type="common">Southern root-knot nematode worm</name>
    <name type="synonym">Oxyuris incognita</name>
    <dbReference type="NCBI Taxonomy" id="6306"/>
    <lineage>
        <taxon>Eukaryota</taxon>
        <taxon>Metazoa</taxon>
        <taxon>Ecdysozoa</taxon>
        <taxon>Nematoda</taxon>
        <taxon>Chromadorea</taxon>
        <taxon>Rhabditida</taxon>
        <taxon>Tylenchina</taxon>
        <taxon>Tylenchomorpha</taxon>
        <taxon>Tylenchoidea</taxon>
        <taxon>Meloidogynidae</taxon>
        <taxon>Meloidogyninae</taxon>
        <taxon>Meloidogyne</taxon>
        <taxon>Meloidogyne incognita group</taxon>
    </lineage>
</organism>
<feature type="transmembrane region" description="Helical" evidence="2">
    <location>
        <begin position="663"/>
        <end position="683"/>
    </location>
</feature>
<dbReference type="Gene3D" id="2.60.40.3770">
    <property type="match status" value="1"/>
</dbReference>
<accession>A0A914KSW7</accession>
<proteinExistence type="predicted"/>
<dbReference type="Gene3D" id="2.60.98.50">
    <property type="match status" value="1"/>
</dbReference>
<reference evidence="5" key="1">
    <citation type="submission" date="2022-11" db="UniProtKB">
        <authorList>
            <consortium name="WormBaseParasite"/>
        </authorList>
    </citation>
    <scope>IDENTIFICATION</scope>
</reference>
<sequence length="1241" mass="140254">MSESENCRISNNTRICSVSSSTTLTLLPAGQPTNLLIKDEKGEILGALTFSLLSLTLNCNPKTLAFLRSYRINTKSVWRCPTTGSCTGSFCSNVGANTHVPEVAEVMKEPGASGCKESSALWSKGCGLPTASCHFYRWYVVPTSLDLFELFSCPTWDFNIKAMFQLTASSQTYDETAILQPGLTHHWLNTSITPIAVTNPPSPTLSTPFLTNGFSIALGQDVPRDLKCADAQSALGFGCNISKDACRECHPITDGSVECQCREFDGEAILADPEKRLPLNINKQTFLSEGESVQVEQPYSPIQVHFRMSHFKLVSEITESTCRVIVMSIGGCYKCTTGVQIKLSCFTNFGTALAHIKCDDGISLVSRCSKEGIEGTTNFAYNRSKIDTMCKVNCPGGKTPLHLQAQLLFIPIKWRLDKSIQSVRGEAPSKFNIDFIKYHPFSLFLSAFIPSIQFLIPLIFIFIIILISIVLRYKLKILSKLAFFVPILLFNFLPGGEGVRDPKYKVLLPPTKFFQKIYLFEVICLRSPDGDIFSKSEHNRVPFQCLFQKIPLLKVRGERLPSGDIEMFFFQKILLQKLFGKKSPDGDTFLLKLEKSIALIQWKELGKRPNKKLFLQKDERPQFGRIGFPFVRRETKTLKWPVGKNLPKGGHTIGYPSNFSSPISLLLAHFIFKTLKVIFILFLKKYFLHFPMAQRSLPPPLLVGETREEYLSKCQKMAYSPEYPKREENLAEYLIRIMGPVNWDNLEIRRMAEGLIFLVWDKLMLREQPMTVNRPVLSRPAFIELVEPYISVEKHFKLKGQALKHPNLPCLVVEGGIRGTTRKSRKNSRIVGHRCWRSGQVHRDYTPLEKIVYLPEGPVNPPETRAPTPPPQPILEQVVEKDEEIRIVARGIKTLTITFLICAVFFSSVMAIEPILVENRNFCLSPHPSRFFSVSPYLIQANLSFENYMSKQPSTKEARELRKQREKAYCEQLGKPVTLEDFDLMNEWLDTGSDIIPITNESVLDFNEDQPAENTLKNEKISNVATPPEQQPFYSILNPPPAPPTTTNKDNNQSEKPALQQKLQKQPVGLETEFLRQRERRKDQERSERRKAEAKAEKRREEERQEHRALMKAILESLGPKPQETPAAVPLSQIHVPASVPPSKPSYAGRKRPWGQSSSKAPAEPLRIPASAADVEKHLKFVHLHSECILESIKSAYGHVDESVIKSQNPIFVQHILAIEAAAVRLKKTIKTAFFELNIEP</sequence>
<evidence type="ECO:0000259" key="3">
    <source>
        <dbReference type="Pfam" id="PF07245"/>
    </source>
</evidence>
<dbReference type="InterPro" id="IPR009878">
    <property type="entry name" value="Phlebovirus_G2_fusion"/>
</dbReference>
<feature type="transmembrane region" description="Helical" evidence="2">
    <location>
        <begin position="443"/>
        <end position="470"/>
    </location>
</feature>
<evidence type="ECO:0000256" key="1">
    <source>
        <dbReference type="SAM" id="MobiDB-lite"/>
    </source>
</evidence>
<dbReference type="Proteomes" id="UP000887563">
    <property type="component" value="Unplaced"/>
</dbReference>
<feature type="transmembrane region" description="Helical" evidence="2">
    <location>
        <begin position="895"/>
        <end position="917"/>
    </location>
</feature>
<feature type="compositionally biased region" description="Basic and acidic residues" evidence="1">
    <location>
        <begin position="1073"/>
        <end position="1107"/>
    </location>
</feature>
<evidence type="ECO:0000313" key="4">
    <source>
        <dbReference type="Proteomes" id="UP000887563"/>
    </source>
</evidence>
<protein>
    <submittedName>
        <fullName evidence="5">Phlebovirus glycoprotein G2 fusion domain-containing protein</fullName>
    </submittedName>
</protein>
<keyword evidence="2" id="KW-0472">Membrane</keyword>
<keyword evidence="2" id="KW-1133">Transmembrane helix</keyword>
<evidence type="ECO:0000313" key="5">
    <source>
        <dbReference type="WBParaSite" id="Minc3s00102g04601"/>
    </source>
</evidence>
<name>A0A914KSW7_MELIC</name>
<dbReference type="WBParaSite" id="Minc3s00102g04601">
    <property type="protein sequence ID" value="Minc3s00102g04601"/>
    <property type="gene ID" value="Minc3s00102g04601"/>
</dbReference>
<dbReference type="AlphaFoldDB" id="A0A914KSW7"/>